<dbReference type="NCBIfam" id="TIGR00350">
    <property type="entry name" value="lytR_cpsA_psr"/>
    <property type="match status" value="1"/>
</dbReference>
<sequence>MVNKNQRIILANDSAKKIELGRINNKKKKIKKKWSRKKKIVILLIIFFLSGISFFSWRVWSSLEKIFSNGLNPFTVLANLKPTALAGEGDGRTNILLLGSGDPDWPGADLTDTIMVASINTRDNSALLISIPRDFYVKINNHGWDKINSAYVYGEQYKKGDGPQTTLNAVSDILDIPIHYYAKVDFTAFKKAIDAVGGVSITPSEDLYDPHYPGGTVNFDGGKTYSMNGDTALKYARSRQTTSDFDRARRQQEVMISLKEKALSLGTLSNPKTVLDLIGIMGDHVRTNLQPNEIKRIMDISKKMDSGKINSVVIDGENTKLVTTGMIGDASCVFPVAGIGKYADIQDYVYDLLSNKKPESNYKDENASILIENGTTIAGLATTAKTNLEDEGYLDLSVGNADSQDYSKTRIIDYSGGKKSASIKNLEKYFGITAAKATGSDYDIVIIVGKDYATKN</sequence>
<dbReference type="EMBL" id="LBVV01000002">
    <property type="protein sequence ID" value="KKQ95270.1"/>
    <property type="molecule type" value="Genomic_DNA"/>
</dbReference>
<dbReference type="InterPro" id="IPR004474">
    <property type="entry name" value="LytR_CpsA_psr"/>
</dbReference>
<dbReference type="Pfam" id="PF03816">
    <property type="entry name" value="LytR_cpsA_psr"/>
    <property type="match status" value="1"/>
</dbReference>
<comment type="caution">
    <text evidence="5">The sequence shown here is derived from an EMBL/GenBank/DDBJ whole genome shotgun (WGS) entry which is preliminary data.</text>
</comment>
<dbReference type="Gene3D" id="3.30.70.2390">
    <property type="match status" value="1"/>
</dbReference>
<dbReference type="AlphaFoldDB" id="A0A0G0M4L6"/>
<keyword evidence="2" id="KW-0472">Membrane</keyword>
<evidence type="ECO:0000259" key="4">
    <source>
        <dbReference type="Pfam" id="PF13399"/>
    </source>
</evidence>
<name>A0A0G0M4L6_UNCC2</name>
<evidence type="ECO:0000259" key="3">
    <source>
        <dbReference type="Pfam" id="PF03816"/>
    </source>
</evidence>
<evidence type="ECO:0000313" key="6">
    <source>
        <dbReference type="Proteomes" id="UP000034207"/>
    </source>
</evidence>
<feature type="domain" description="Cell envelope-related transcriptional attenuator" evidence="3">
    <location>
        <begin position="111"/>
        <end position="262"/>
    </location>
</feature>
<protein>
    <submittedName>
        <fullName evidence="5">LytR family transcriptional protein</fullName>
    </submittedName>
</protein>
<evidence type="ECO:0000313" key="5">
    <source>
        <dbReference type="EMBL" id="KKQ95270.1"/>
    </source>
</evidence>
<dbReference type="PANTHER" id="PTHR33392">
    <property type="entry name" value="POLYISOPRENYL-TEICHOIC ACID--PEPTIDOGLYCAN TEICHOIC ACID TRANSFERASE TAGU"/>
    <property type="match status" value="1"/>
</dbReference>
<comment type="similarity">
    <text evidence="1">Belongs to the LytR/CpsA/Psr (LCP) family.</text>
</comment>
<gene>
    <name evidence="5" type="ORF">UT18_C0002G0047</name>
</gene>
<accession>A0A0G0M4L6</accession>
<dbReference type="InterPro" id="IPR050922">
    <property type="entry name" value="LytR/CpsA/Psr_CW_biosynth"/>
</dbReference>
<dbReference type="PANTHER" id="PTHR33392:SF6">
    <property type="entry name" value="POLYISOPRENYL-TEICHOIC ACID--PEPTIDOGLYCAN TEICHOIC ACID TRANSFERASE TAGU"/>
    <property type="match status" value="1"/>
</dbReference>
<dbReference type="Gene3D" id="3.40.630.190">
    <property type="entry name" value="LCP protein"/>
    <property type="match status" value="1"/>
</dbReference>
<keyword evidence="2" id="KW-0812">Transmembrane</keyword>
<dbReference type="InterPro" id="IPR027381">
    <property type="entry name" value="LytR/CpsA/Psr_C"/>
</dbReference>
<dbReference type="Pfam" id="PF13399">
    <property type="entry name" value="LytR_C"/>
    <property type="match status" value="1"/>
</dbReference>
<feature type="transmembrane region" description="Helical" evidence="2">
    <location>
        <begin position="40"/>
        <end position="60"/>
    </location>
</feature>
<proteinExistence type="inferred from homology"/>
<reference evidence="5 6" key="1">
    <citation type="journal article" date="2015" name="Nature">
        <title>rRNA introns, odd ribosomes, and small enigmatic genomes across a large radiation of phyla.</title>
        <authorList>
            <person name="Brown C.T."/>
            <person name="Hug L.A."/>
            <person name="Thomas B.C."/>
            <person name="Sharon I."/>
            <person name="Castelle C.J."/>
            <person name="Singh A."/>
            <person name="Wilkins M.J."/>
            <person name="Williams K.H."/>
            <person name="Banfield J.F."/>
        </authorList>
    </citation>
    <scope>NUCLEOTIDE SEQUENCE [LARGE SCALE GENOMIC DNA]</scope>
</reference>
<evidence type="ECO:0000256" key="1">
    <source>
        <dbReference type="ARBA" id="ARBA00006068"/>
    </source>
</evidence>
<feature type="domain" description="LytR/CpsA/Psr regulator C-terminal" evidence="4">
    <location>
        <begin position="368"/>
        <end position="452"/>
    </location>
</feature>
<evidence type="ECO:0000256" key="2">
    <source>
        <dbReference type="SAM" id="Phobius"/>
    </source>
</evidence>
<dbReference type="STRING" id="1618345.UT18_C0002G0047"/>
<organism evidence="5 6">
    <name type="scientific">candidate division CPR2 bacterium GW2011_GWC2_39_10</name>
    <dbReference type="NCBI Taxonomy" id="1618345"/>
    <lineage>
        <taxon>Bacteria</taxon>
        <taxon>Bacteria division CPR2</taxon>
    </lineage>
</organism>
<keyword evidence="2" id="KW-1133">Transmembrane helix</keyword>
<dbReference type="Proteomes" id="UP000034207">
    <property type="component" value="Unassembled WGS sequence"/>
</dbReference>